<feature type="transmembrane region" description="Helical" evidence="6">
    <location>
        <begin position="40"/>
        <end position="62"/>
    </location>
</feature>
<feature type="transmembrane region" description="Helical" evidence="6">
    <location>
        <begin position="7"/>
        <end position="28"/>
    </location>
</feature>
<dbReference type="EMBL" id="CP032382">
    <property type="protein sequence ID" value="AYB33643.1"/>
    <property type="molecule type" value="Genomic_DNA"/>
</dbReference>
<dbReference type="InterPro" id="IPR027379">
    <property type="entry name" value="CLS_N"/>
</dbReference>
<dbReference type="Proteomes" id="UP000266183">
    <property type="component" value="Chromosome"/>
</dbReference>
<comment type="subcellular location">
    <subcellularLocation>
        <location evidence="1">Cell membrane</location>
        <topology evidence="1">Multi-pass membrane protein</topology>
    </subcellularLocation>
</comment>
<evidence type="ECO:0000256" key="6">
    <source>
        <dbReference type="SAM" id="Phobius"/>
    </source>
</evidence>
<dbReference type="AlphaFoldDB" id="A0A385SPG5"/>
<keyword evidence="5 6" id="KW-0472">Membrane</keyword>
<evidence type="ECO:0000256" key="4">
    <source>
        <dbReference type="ARBA" id="ARBA00022989"/>
    </source>
</evidence>
<proteinExistence type="predicted"/>
<protein>
    <recommendedName>
        <fullName evidence="7">Cardiolipin synthase N-terminal domain-containing protein</fullName>
    </recommendedName>
</protein>
<keyword evidence="3 6" id="KW-0812">Transmembrane</keyword>
<evidence type="ECO:0000313" key="8">
    <source>
        <dbReference type="EMBL" id="AYB33643.1"/>
    </source>
</evidence>
<keyword evidence="9" id="KW-1185">Reference proteome</keyword>
<evidence type="ECO:0000256" key="1">
    <source>
        <dbReference type="ARBA" id="ARBA00004651"/>
    </source>
</evidence>
<dbReference type="Pfam" id="PF13396">
    <property type="entry name" value="PLDc_N"/>
    <property type="match status" value="1"/>
</dbReference>
<gene>
    <name evidence="8" type="ORF">D4L85_25020</name>
</gene>
<sequence length="79" mass="9256">MKIDIMTLISFVAWASIILDVIALILIWRSKELSFVSKMLWVLNIVIVPLGGPVFFFVHLLIERNKEEKKLKKRFENRG</sequence>
<feature type="domain" description="Cardiolipin synthase N-terminal" evidence="7">
    <location>
        <begin position="18"/>
        <end position="58"/>
    </location>
</feature>
<dbReference type="GO" id="GO:0005886">
    <property type="term" value="C:plasma membrane"/>
    <property type="evidence" value="ECO:0007669"/>
    <property type="project" value="UniProtKB-SubCell"/>
</dbReference>
<accession>A0A385SPG5</accession>
<keyword evidence="2" id="KW-1003">Cell membrane</keyword>
<evidence type="ECO:0000256" key="5">
    <source>
        <dbReference type="ARBA" id="ARBA00023136"/>
    </source>
</evidence>
<organism evidence="8 9">
    <name type="scientific">Chryseolinea soli</name>
    <dbReference type="NCBI Taxonomy" id="2321403"/>
    <lineage>
        <taxon>Bacteria</taxon>
        <taxon>Pseudomonadati</taxon>
        <taxon>Bacteroidota</taxon>
        <taxon>Cytophagia</taxon>
        <taxon>Cytophagales</taxon>
        <taxon>Fulvivirgaceae</taxon>
        <taxon>Chryseolinea</taxon>
    </lineage>
</organism>
<name>A0A385SPG5_9BACT</name>
<keyword evidence="4 6" id="KW-1133">Transmembrane helix</keyword>
<evidence type="ECO:0000256" key="2">
    <source>
        <dbReference type="ARBA" id="ARBA00022475"/>
    </source>
</evidence>
<reference evidence="9" key="1">
    <citation type="submission" date="2018-09" db="EMBL/GenBank/DDBJ databases">
        <title>Chryseolinea sp. KIS68-18 isolated from soil.</title>
        <authorList>
            <person name="Weon H.-Y."/>
            <person name="Kwon S.-W."/>
            <person name="Lee S.A."/>
        </authorList>
    </citation>
    <scope>NUCLEOTIDE SEQUENCE [LARGE SCALE GENOMIC DNA]</scope>
    <source>
        <strain evidence="9">KIS68-18</strain>
    </source>
</reference>
<evidence type="ECO:0000256" key="3">
    <source>
        <dbReference type="ARBA" id="ARBA00022692"/>
    </source>
</evidence>
<evidence type="ECO:0000259" key="7">
    <source>
        <dbReference type="Pfam" id="PF13396"/>
    </source>
</evidence>
<dbReference type="KEGG" id="chk:D4L85_25020"/>
<evidence type="ECO:0000313" key="9">
    <source>
        <dbReference type="Proteomes" id="UP000266183"/>
    </source>
</evidence>